<feature type="chain" id="PRO_5020340563" evidence="1">
    <location>
        <begin position="28"/>
        <end position="156"/>
    </location>
</feature>
<proteinExistence type="predicted"/>
<protein>
    <submittedName>
        <fullName evidence="2">Uncharacterized protein DUF2690</fullName>
    </submittedName>
</protein>
<dbReference type="AlphaFoldDB" id="A0A4R7T8S5"/>
<name>A0A4R7T8S5_9ACTN</name>
<gene>
    <name evidence="2" type="ORF">EV138_1777</name>
</gene>
<evidence type="ECO:0000256" key="1">
    <source>
        <dbReference type="SAM" id="SignalP"/>
    </source>
</evidence>
<reference evidence="2 3" key="1">
    <citation type="submission" date="2019-03" db="EMBL/GenBank/DDBJ databases">
        <title>Genomic Encyclopedia of Type Strains, Phase III (KMG-III): the genomes of soil and plant-associated and newly described type strains.</title>
        <authorList>
            <person name="Whitman W."/>
        </authorList>
    </citation>
    <scope>NUCLEOTIDE SEQUENCE [LARGE SCALE GENOMIC DNA]</scope>
    <source>
        <strain evidence="2 3">VKM Ac-2575</strain>
    </source>
</reference>
<keyword evidence="3" id="KW-1185">Reference proteome</keyword>
<sequence length="156" mass="16476">MKTLGILLSTAGLAGAGAIALAQPAQAVELANCPGARTISSAQLFRDHKPPGWGDVRLVRDSCSQYWAEVTMDSRLPAHALTSAYLVQYGGSNNGRTLSCDSSGGTGAVVAGQRTCRTPKVRSLDTSTTFVAVAREFHDYGGGFQQISENRTSRTR</sequence>
<organism evidence="2 3">
    <name type="scientific">Kribbella voronezhensis</name>
    <dbReference type="NCBI Taxonomy" id="2512212"/>
    <lineage>
        <taxon>Bacteria</taxon>
        <taxon>Bacillati</taxon>
        <taxon>Actinomycetota</taxon>
        <taxon>Actinomycetes</taxon>
        <taxon>Propionibacteriales</taxon>
        <taxon>Kribbellaceae</taxon>
        <taxon>Kribbella</taxon>
    </lineage>
</organism>
<evidence type="ECO:0000313" key="3">
    <source>
        <dbReference type="Proteomes" id="UP000295151"/>
    </source>
</evidence>
<dbReference type="RefSeq" id="WP_112247071.1">
    <property type="nucleotide sequence ID" value="NZ_SOCE01000001.1"/>
</dbReference>
<comment type="caution">
    <text evidence="2">The sequence shown here is derived from an EMBL/GenBank/DDBJ whole genome shotgun (WGS) entry which is preliminary data.</text>
</comment>
<dbReference type="OrthoDB" id="3699146at2"/>
<keyword evidence="1" id="KW-0732">Signal</keyword>
<accession>A0A4R7T8S5</accession>
<evidence type="ECO:0000313" key="2">
    <source>
        <dbReference type="EMBL" id="TDU88235.1"/>
    </source>
</evidence>
<dbReference type="EMBL" id="SOCE01000001">
    <property type="protein sequence ID" value="TDU88235.1"/>
    <property type="molecule type" value="Genomic_DNA"/>
</dbReference>
<feature type="signal peptide" evidence="1">
    <location>
        <begin position="1"/>
        <end position="27"/>
    </location>
</feature>
<dbReference type="Proteomes" id="UP000295151">
    <property type="component" value="Unassembled WGS sequence"/>
</dbReference>